<protein>
    <recommendedName>
        <fullName evidence="3">Pre-C2HC domain-containing protein</fullName>
    </recommendedName>
</protein>
<evidence type="ECO:0000256" key="1">
    <source>
        <dbReference type="SAM" id="Coils"/>
    </source>
</evidence>
<dbReference type="EMBL" id="BMAO01034852">
    <property type="protein sequence ID" value="GFQ99427.1"/>
    <property type="molecule type" value="Genomic_DNA"/>
</dbReference>
<dbReference type="Pfam" id="PF07530">
    <property type="entry name" value="PRE_C2HC"/>
    <property type="match status" value="1"/>
</dbReference>
<dbReference type="Proteomes" id="UP000887116">
    <property type="component" value="Unassembled WGS sequence"/>
</dbReference>
<proteinExistence type="predicted"/>
<sequence>MEFQYDVQSVDMEDVDASTLTDEQICICDYDTKINIYDAREIYVGKMIRIEKEFNDESTETARKLEEEATSIAEKIASLESKMLELLPCPVPHCKRHNSKSDLNLKSKPSKKRSAEQIAGPSKTTTRVVNSPDNQLNDFKFPRKTARVATEPEENVKNIQTKNSFGVLNSDNVDVEDVTPAAPKIIVRSILMKLFPDYNLILQELHRTYPTVTNTHTAGYIKIQPDCKDQNQEITDYLVSKKVQHYVTDPPTNRPLKLVIKGLLASTDPEDIKKDLINQGIKIIKIAQLKKFKTKDPLPIFMIDVARDENVNDIFNVRSCLYIQIKIDPFNRSNRVTQCFNCNYFNLSLSLSLSCHPKLQDEHEMPKMW</sequence>
<evidence type="ECO:0000259" key="3">
    <source>
        <dbReference type="Pfam" id="PF07530"/>
    </source>
</evidence>
<dbReference type="AlphaFoldDB" id="A0A8X6G9S7"/>
<feature type="compositionally biased region" description="Polar residues" evidence="2">
    <location>
        <begin position="122"/>
        <end position="136"/>
    </location>
</feature>
<name>A0A8X6G9S7_TRICU</name>
<evidence type="ECO:0000313" key="4">
    <source>
        <dbReference type="EMBL" id="GFQ99427.1"/>
    </source>
</evidence>
<feature type="region of interest" description="Disordered" evidence="2">
    <location>
        <begin position="97"/>
        <end position="136"/>
    </location>
</feature>
<evidence type="ECO:0000256" key="2">
    <source>
        <dbReference type="SAM" id="MobiDB-lite"/>
    </source>
</evidence>
<feature type="coiled-coil region" evidence="1">
    <location>
        <begin position="55"/>
        <end position="82"/>
    </location>
</feature>
<dbReference type="OrthoDB" id="8123891at2759"/>
<evidence type="ECO:0000313" key="5">
    <source>
        <dbReference type="Proteomes" id="UP000887116"/>
    </source>
</evidence>
<organism evidence="4 5">
    <name type="scientific">Trichonephila clavata</name>
    <name type="common">Joro spider</name>
    <name type="synonym">Nephila clavata</name>
    <dbReference type="NCBI Taxonomy" id="2740835"/>
    <lineage>
        <taxon>Eukaryota</taxon>
        <taxon>Metazoa</taxon>
        <taxon>Ecdysozoa</taxon>
        <taxon>Arthropoda</taxon>
        <taxon>Chelicerata</taxon>
        <taxon>Arachnida</taxon>
        <taxon>Araneae</taxon>
        <taxon>Araneomorphae</taxon>
        <taxon>Entelegynae</taxon>
        <taxon>Araneoidea</taxon>
        <taxon>Nephilidae</taxon>
        <taxon>Trichonephila</taxon>
    </lineage>
</organism>
<accession>A0A8X6G9S7</accession>
<comment type="caution">
    <text evidence="4">The sequence shown here is derived from an EMBL/GenBank/DDBJ whole genome shotgun (WGS) entry which is preliminary data.</text>
</comment>
<keyword evidence="5" id="KW-1185">Reference proteome</keyword>
<reference evidence="4" key="1">
    <citation type="submission" date="2020-07" db="EMBL/GenBank/DDBJ databases">
        <title>Multicomponent nature underlies the extraordinary mechanical properties of spider dragline silk.</title>
        <authorList>
            <person name="Kono N."/>
            <person name="Nakamura H."/>
            <person name="Mori M."/>
            <person name="Yoshida Y."/>
            <person name="Ohtoshi R."/>
            <person name="Malay A.D."/>
            <person name="Moran D.A.P."/>
            <person name="Tomita M."/>
            <person name="Numata K."/>
            <person name="Arakawa K."/>
        </authorList>
    </citation>
    <scope>NUCLEOTIDE SEQUENCE</scope>
</reference>
<feature type="domain" description="Pre-C2HC" evidence="3">
    <location>
        <begin position="270"/>
        <end position="334"/>
    </location>
</feature>
<keyword evidence="1" id="KW-0175">Coiled coil</keyword>
<dbReference type="InterPro" id="IPR006579">
    <property type="entry name" value="Pre_C2HC_dom"/>
</dbReference>
<gene>
    <name evidence="4" type="primary">NCL1_34574</name>
    <name evidence="4" type="ORF">TNCT_367411</name>
</gene>